<dbReference type="EMBL" id="MK962631">
    <property type="protein sequence ID" value="QDH84145.1"/>
    <property type="molecule type" value="Genomic_DNA"/>
</dbReference>
<dbReference type="Proteomes" id="UP000315923">
    <property type="component" value="Segment"/>
</dbReference>
<gene>
    <name evidence="1" type="ORF">Axy12_003</name>
</gene>
<organism evidence="1 2">
    <name type="scientific">Achromobacter phage vB_AxyP_19-32_Axy12</name>
    <dbReference type="NCBI Taxonomy" id="2591043"/>
    <lineage>
        <taxon>Viruses</taxon>
        <taxon>Duplodnaviria</taxon>
        <taxon>Heunggongvirae</taxon>
        <taxon>Uroviricota</taxon>
        <taxon>Caudoviricetes</taxon>
        <taxon>Schitoviridae</taxon>
        <taxon>Rothmandenesvirinae</taxon>
        <taxon>Dongdastvirus</taxon>
        <taxon>Dongdastvirus Axy12</taxon>
    </lineage>
</organism>
<protein>
    <submittedName>
        <fullName evidence="1">Uncharacterized protein</fullName>
    </submittedName>
</protein>
<accession>A0A514CUJ2</accession>
<evidence type="ECO:0000313" key="2">
    <source>
        <dbReference type="Proteomes" id="UP000315923"/>
    </source>
</evidence>
<name>A0A514CUJ2_9CAUD</name>
<keyword evidence="2" id="KW-1185">Reference proteome</keyword>
<reference evidence="1 2" key="1">
    <citation type="submission" date="2019-05" db="EMBL/GenBank/DDBJ databases">
        <title>Complete genome sequence of sixteen phages from Abidjan, cote d'Ivoire, isolated on a single strain of Achromobacter xylosoxidans.</title>
        <authorList>
            <person name="Essoh C."/>
            <person name="Vernadet J.-P."/>
            <person name="Vergnaud G."/>
            <person name="Pourcel C."/>
        </authorList>
    </citation>
    <scope>NUCLEOTIDE SEQUENCE [LARGE SCALE GENOMIC DNA]</scope>
</reference>
<sequence length="67" mass="7262">MLFKALKIGAQFVAGMTSFEKIEPVELDGYMRTAVVISDNSGPLLPKGLMIGIHGDVIVDQVLEVEE</sequence>
<proteinExistence type="predicted"/>
<evidence type="ECO:0000313" key="1">
    <source>
        <dbReference type="EMBL" id="QDH84145.1"/>
    </source>
</evidence>